<evidence type="ECO:0000313" key="2">
    <source>
        <dbReference type="EMBL" id="EDL83046.1"/>
    </source>
</evidence>
<organism evidence="2 3">
    <name type="scientific">Rattus norvegicus</name>
    <name type="common">Rat</name>
    <dbReference type="NCBI Taxonomy" id="10116"/>
    <lineage>
        <taxon>Eukaryota</taxon>
        <taxon>Metazoa</taxon>
        <taxon>Chordata</taxon>
        <taxon>Craniata</taxon>
        <taxon>Vertebrata</taxon>
        <taxon>Euteleostomi</taxon>
        <taxon>Mammalia</taxon>
        <taxon>Eutheria</taxon>
        <taxon>Euarchontoglires</taxon>
        <taxon>Glires</taxon>
        <taxon>Rodentia</taxon>
        <taxon>Myomorpha</taxon>
        <taxon>Muroidea</taxon>
        <taxon>Muridae</taxon>
        <taxon>Murinae</taxon>
        <taxon>Rattus</taxon>
    </lineage>
</organism>
<feature type="compositionally biased region" description="Polar residues" evidence="1">
    <location>
        <begin position="19"/>
        <end position="28"/>
    </location>
</feature>
<accession>A6KJV8</accession>
<name>A6KJV8_RAT</name>
<feature type="region of interest" description="Disordered" evidence="1">
    <location>
        <begin position="1"/>
        <end position="28"/>
    </location>
</feature>
<dbReference type="EMBL" id="CH474059">
    <property type="protein sequence ID" value="EDL83046.1"/>
    <property type="molecule type" value="Genomic_DNA"/>
</dbReference>
<feature type="compositionally biased region" description="Polar residues" evidence="1">
    <location>
        <begin position="1"/>
        <end position="10"/>
    </location>
</feature>
<reference evidence="3" key="1">
    <citation type="submission" date="2005-09" db="EMBL/GenBank/DDBJ databases">
        <authorList>
            <person name="Mural R.J."/>
            <person name="Li P.W."/>
            <person name="Adams M.D."/>
            <person name="Amanatides P.G."/>
            <person name="Baden-Tillson H."/>
            <person name="Barnstead M."/>
            <person name="Chin S.H."/>
            <person name="Dew I."/>
            <person name="Evans C.A."/>
            <person name="Ferriera S."/>
            <person name="Flanigan M."/>
            <person name="Fosler C."/>
            <person name="Glodek A."/>
            <person name="Gu Z."/>
            <person name="Holt R.A."/>
            <person name="Jennings D."/>
            <person name="Kraft C.L."/>
            <person name="Lu F."/>
            <person name="Nguyen T."/>
            <person name="Nusskern D.R."/>
            <person name="Pfannkoch C.M."/>
            <person name="Sitter C."/>
            <person name="Sutton G.G."/>
            <person name="Venter J.C."/>
            <person name="Wang Z."/>
            <person name="Woodage T."/>
            <person name="Zheng X.H."/>
            <person name="Zhong F."/>
        </authorList>
    </citation>
    <scope>NUCLEOTIDE SEQUENCE [LARGE SCALE GENOMIC DNA]</scope>
    <source>
        <strain>BN</strain>
        <strain evidence="3">Sprague-Dawley</strain>
    </source>
</reference>
<dbReference type="AlphaFoldDB" id="A6KJV8"/>
<sequence length="28" mass="3082">MQDNVKNTLRPSALMKQPMTLSSAGQFS</sequence>
<evidence type="ECO:0000256" key="1">
    <source>
        <dbReference type="SAM" id="MobiDB-lite"/>
    </source>
</evidence>
<evidence type="ECO:0000313" key="3">
    <source>
        <dbReference type="Proteomes" id="UP000234681"/>
    </source>
</evidence>
<proteinExistence type="predicted"/>
<dbReference type="Proteomes" id="UP000234681">
    <property type="component" value="Chromosome 1"/>
</dbReference>
<gene>
    <name evidence="2" type="ORF">rCG_44899</name>
</gene>
<protein>
    <submittedName>
        <fullName evidence="2">RCG44899</fullName>
    </submittedName>
</protein>